<dbReference type="RefSeq" id="WP_261497354.1">
    <property type="nucleotide sequence ID" value="NZ_JAOCQF010000004.1"/>
</dbReference>
<feature type="compositionally biased region" description="Basic and acidic residues" evidence="4">
    <location>
        <begin position="1"/>
        <end position="10"/>
    </location>
</feature>
<dbReference type="Pfam" id="PF06253">
    <property type="entry name" value="MTTB"/>
    <property type="match status" value="1"/>
</dbReference>
<evidence type="ECO:0000256" key="2">
    <source>
        <dbReference type="ARBA" id="ARBA00022603"/>
    </source>
</evidence>
<keyword evidence="6" id="KW-1185">Reference proteome</keyword>
<dbReference type="Gene3D" id="3.20.20.480">
    <property type="entry name" value="Trimethylamine methyltransferase-like"/>
    <property type="match status" value="1"/>
</dbReference>
<organism evidence="5 6">
    <name type="scientific">Albidovulum sediminis</name>
    <dbReference type="NCBI Taxonomy" id="3066345"/>
    <lineage>
        <taxon>Bacteria</taxon>
        <taxon>Pseudomonadati</taxon>
        <taxon>Pseudomonadota</taxon>
        <taxon>Alphaproteobacteria</taxon>
        <taxon>Rhodobacterales</taxon>
        <taxon>Paracoccaceae</taxon>
        <taxon>Albidovulum</taxon>
    </lineage>
</organism>
<evidence type="ECO:0000313" key="5">
    <source>
        <dbReference type="EMBL" id="MCT8331445.1"/>
    </source>
</evidence>
<dbReference type="InterPro" id="IPR010426">
    <property type="entry name" value="MTTB_MeTrfase"/>
</dbReference>
<feature type="region of interest" description="Disordered" evidence="4">
    <location>
        <begin position="1"/>
        <end position="23"/>
    </location>
</feature>
<comment type="caution">
    <text evidence="5">The sequence shown here is derived from an EMBL/GenBank/DDBJ whole genome shotgun (WGS) entry which is preliminary data.</text>
</comment>
<evidence type="ECO:0000256" key="1">
    <source>
        <dbReference type="ARBA" id="ARBA00007137"/>
    </source>
</evidence>
<evidence type="ECO:0000256" key="4">
    <source>
        <dbReference type="SAM" id="MobiDB-lite"/>
    </source>
</evidence>
<comment type="similarity">
    <text evidence="1">Belongs to the trimethylamine methyltransferase family.</text>
</comment>
<sequence>MERRTSDRHARRDRRTRQGSLPANAFRQEALTHSRARMGFLDEGDVAFLKARVLELLGDYGVAVIHPQARAALLAAGAKPGSGPDRLRLPAGLVAEAMEATPKAARLAGKRRALDLDLPRGDRGFVMRTGTGAHGYVSPRDTRYRNMDLAAVDEIAAVASTLDEVGFIAHPFVHGVPEKTADIHSFGRLIARTDKHIWMQPYQWQNVEYLMKIAAIAAGGEAELRANPITSAITCSFTPLEFKFMDTQVIIEAGKYGVPLHACSLPSSGGTAPLSVPSMAIMAAAEIVGMTVMAHVLSPGTPVIATPLMFTLDMRTGSALQSCVESLQAASVSVQLMKQGFGMLAHTYGSGSDTPDVDHQSMAERALLCQAVALAGADILGGVGQLECATVFSPVQAVLDNEVGAMVRRFIRKPDLSDGALNWDEMMRIRTGGHFLDSDHTIRTCRDQLSPGIFLRQGRDGYEKSGRRTAFDAARDAALAAIATAPEAGVLDDHQLREIAALAAHADEHIVAAYAGAVELI</sequence>
<keyword evidence="2 5" id="KW-0489">Methyltransferase</keyword>
<name>A0ABT2NVB8_9RHOB</name>
<gene>
    <name evidence="5" type="ORF">N5I32_18150</name>
</gene>
<proteinExistence type="inferred from homology"/>
<dbReference type="GO" id="GO:0008168">
    <property type="term" value="F:methyltransferase activity"/>
    <property type="evidence" value="ECO:0007669"/>
    <property type="project" value="UniProtKB-KW"/>
</dbReference>
<protein>
    <submittedName>
        <fullName evidence="5">Trimethylamine methyltransferase family protein</fullName>
    </submittedName>
</protein>
<dbReference type="InterPro" id="IPR038601">
    <property type="entry name" value="MttB-like_sf"/>
</dbReference>
<reference evidence="6" key="1">
    <citation type="submission" date="2023-07" db="EMBL/GenBank/DDBJ databases">
        <title>Defluviimonas sediminis sp. nov., isolated from mangrove sediment.</title>
        <authorList>
            <person name="Liu L."/>
            <person name="Li J."/>
            <person name="Huang Y."/>
            <person name="Pan J."/>
            <person name="Li M."/>
        </authorList>
    </citation>
    <scope>NUCLEOTIDE SEQUENCE [LARGE SCALE GENOMIC DNA]</scope>
    <source>
        <strain evidence="6">FT324</strain>
    </source>
</reference>
<evidence type="ECO:0000256" key="3">
    <source>
        <dbReference type="ARBA" id="ARBA00022679"/>
    </source>
</evidence>
<dbReference type="Proteomes" id="UP001205601">
    <property type="component" value="Unassembled WGS sequence"/>
</dbReference>
<accession>A0ABT2NVB8</accession>
<evidence type="ECO:0000313" key="6">
    <source>
        <dbReference type="Proteomes" id="UP001205601"/>
    </source>
</evidence>
<dbReference type="EMBL" id="JAOCQF010000004">
    <property type="protein sequence ID" value="MCT8331445.1"/>
    <property type="molecule type" value="Genomic_DNA"/>
</dbReference>
<keyword evidence="3" id="KW-0808">Transferase</keyword>
<dbReference type="GO" id="GO:0032259">
    <property type="term" value="P:methylation"/>
    <property type="evidence" value="ECO:0007669"/>
    <property type="project" value="UniProtKB-KW"/>
</dbReference>